<evidence type="ECO:0000313" key="2">
    <source>
        <dbReference type="EMBL" id="MBA8826584.1"/>
    </source>
</evidence>
<dbReference type="EMBL" id="JACGWZ010000006">
    <property type="protein sequence ID" value="MBA8826584.1"/>
    <property type="molecule type" value="Genomic_DNA"/>
</dbReference>
<gene>
    <name evidence="2" type="ORF">FHX42_003963</name>
</gene>
<dbReference type="Proteomes" id="UP000569329">
    <property type="component" value="Unassembled WGS sequence"/>
</dbReference>
<name>A0A839DYM2_9PSEU</name>
<comment type="caution">
    <text evidence="2">The sequence shown here is derived from an EMBL/GenBank/DDBJ whole genome shotgun (WGS) entry which is preliminary data.</text>
</comment>
<dbReference type="RefSeq" id="WP_182545811.1">
    <property type="nucleotide sequence ID" value="NZ_JACGWZ010000006.1"/>
</dbReference>
<accession>A0A839DYM2</accession>
<dbReference type="AlphaFoldDB" id="A0A839DYM2"/>
<evidence type="ECO:0000256" key="1">
    <source>
        <dbReference type="SAM" id="MobiDB-lite"/>
    </source>
</evidence>
<reference evidence="2 3" key="1">
    <citation type="submission" date="2020-07" db="EMBL/GenBank/DDBJ databases">
        <title>Sequencing the genomes of 1000 actinobacteria strains.</title>
        <authorList>
            <person name="Klenk H.-P."/>
        </authorList>
    </citation>
    <scope>NUCLEOTIDE SEQUENCE [LARGE SCALE GENOMIC DNA]</scope>
    <source>
        <strain evidence="2 3">DSM 45975</strain>
    </source>
</reference>
<feature type="compositionally biased region" description="Polar residues" evidence="1">
    <location>
        <begin position="35"/>
        <end position="44"/>
    </location>
</feature>
<proteinExistence type="predicted"/>
<sequence>MNYAPGWFKSSRSAGVDHANGRPSRRSAPDDTKITHQPSNTTPLDWTPKVEPGR</sequence>
<evidence type="ECO:0000313" key="3">
    <source>
        <dbReference type="Proteomes" id="UP000569329"/>
    </source>
</evidence>
<organism evidence="2 3">
    <name type="scientific">Halosaccharopolyspora lacisalsi</name>
    <dbReference type="NCBI Taxonomy" id="1000566"/>
    <lineage>
        <taxon>Bacteria</taxon>
        <taxon>Bacillati</taxon>
        <taxon>Actinomycetota</taxon>
        <taxon>Actinomycetes</taxon>
        <taxon>Pseudonocardiales</taxon>
        <taxon>Pseudonocardiaceae</taxon>
        <taxon>Halosaccharopolyspora</taxon>
    </lineage>
</organism>
<protein>
    <submittedName>
        <fullName evidence="2">Uncharacterized protein</fullName>
    </submittedName>
</protein>
<keyword evidence="3" id="KW-1185">Reference proteome</keyword>
<feature type="region of interest" description="Disordered" evidence="1">
    <location>
        <begin position="1"/>
        <end position="54"/>
    </location>
</feature>